<reference evidence="2 3" key="1">
    <citation type="submission" date="2014-07" db="EMBL/GenBank/DDBJ databases">
        <title>Genome of Chryseobacterium piperi CTM.</title>
        <authorList>
            <person name="Pipes S.E."/>
            <person name="Stropko S.J."/>
            <person name="Newman J.D."/>
        </authorList>
    </citation>
    <scope>NUCLEOTIDE SEQUENCE [LARGE SCALE GENOMIC DNA]</scope>
    <source>
        <strain evidence="2 3">CTM</strain>
    </source>
</reference>
<gene>
    <name evidence="2" type="ORF">IQ37_06535</name>
</gene>
<dbReference type="STRING" id="558152.IQ37_06535"/>
<feature type="signal peptide" evidence="1">
    <location>
        <begin position="1"/>
        <end position="21"/>
    </location>
</feature>
<evidence type="ECO:0008006" key="4">
    <source>
        <dbReference type="Google" id="ProtNLM"/>
    </source>
</evidence>
<accession>A0A086BJU9</accession>
<dbReference type="AlphaFoldDB" id="A0A086BJU9"/>
<dbReference type="EMBL" id="JPRJ01000008">
    <property type="protein sequence ID" value="KFF29213.1"/>
    <property type="molecule type" value="Genomic_DNA"/>
</dbReference>
<dbReference type="RefSeq" id="WP_034682748.1">
    <property type="nucleotide sequence ID" value="NZ_CP023049.2"/>
</dbReference>
<evidence type="ECO:0000313" key="3">
    <source>
        <dbReference type="Proteomes" id="UP000028709"/>
    </source>
</evidence>
<evidence type="ECO:0000256" key="1">
    <source>
        <dbReference type="SAM" id="SignalP"/>
    </source>
</evidence>
<dbReference type="eggNOG" id="ENOG502ZD03">
    <property type="taxonomic scope" value="Bacteria"/>
</dbReference>
<comment type="caution">
    <text evidence="2">The sequence shown here is derived from an EMBL/GenBank/DDBJ whole genome shotgun (WGS) entry which is preliminary data.</text>
</comment>
<keyword evidence="3" id="KW-1185">Reference proteome</keyword>
<feature type="chain" id="PRO_5001804497" description="Outer membrane protein beta-barrel domain-containing protein" evidence="1">
    <location>
        <begin position="22"/>
        <end position="222"/>
    </location>
</feature>
<sequence length="222" mass="25964">MYLYKKNFSYFFLLLSFLFQAQIAHDSIPPPPIIQAELDVGYRKVLMSAIVSKKIDRQKKFNLLNITAVHSFYTKKDRRFDEVFTNMAVTYNYAGPFAAGVGMKFVNTTGITPFLAVQYSKRTPRLFATIFLSYMVINIPLREAIIMVNYRFPLTRDYQLFTQLLATTSWLDFKLHRRSQQQLRIGLDHKSFQYGLATDFDQYGLNPVTKTNVGLFLRKEFR</sequence>
<evidence type="ECO:0000313" key="2">
    <source>
        <dbReference type="EMBL" id="KFF29213.1"/>
    </source>
</evidence>
<protein>
    <recommendedName>
        <fullName evidence="4">Outer membrane protein beta-barrel domain-containing protein</fullName>
    </recommendedName>
</protein>
<dbReference type="OrthoDB" id="675324at2"/>
<dbReference type="KEGG" id="cpip:CJF12_16145"/>
<name>A0A086BJU9_9FLAO</name>
<dbReference type="Proteomes" id="UP000028709">
    <property type="component" value="Unassembled WGS sequence"/>
</dbReference>
<organism evidence="2 3">
    <name type="scientific">Chryseobacterium piperi</name>
    <dbReference type="NCBI Taxonomy" id="558152"/>
    <lineage>
        <taxon>Bacteria</taxon>
        <taxon>Pseudomonadati</taxon>
        <taxon>Bacteroidota</taxon>
        <taxon>Flavobacteriia</taxon>
        <taxon>Flavobacteriales</taxon>
        <taxon>Weeksellaceae</taxon>
        <taxon>Chryseobacterium group</taxon>
        <taxon>Chryseobacterium</taxon>
    </lineage>
</organism>
<proteinExistence type="predicted"/>
<keyword evidence="1" id="KW-0732">Signal</keyword>